<keyword evidence="3" id="KW-0963">Cytoplasm</keyword>
<reference evidence="7" key="2">
    <citation type="journal article" date="2021" name="Genome Biol. Evol.">
        <title>Developing a high-quality reference genome for a parasitic bivalve with doubly uniparental inheritance (Bivalvia: Unionida).</title>
        <authorList>
            <person name="Smith C.H."/>
        </authorList>
    </citation>
    <scope>NUCLEOTIDE SEQUENCE</scope>
    <source>
        <strain evidence="7">CHS0354</strain>
        <tissue evidence="7">Mantle</tissue>
    </source>
</reference>
<dbReference type="PANTHER" id="PTHR13339">
    <property type="entry name" value="COP9 SIGNALOSOME COMPLEX SUBUNIT 8"/>
    <property type="match status" value="1"/>
</dbReference>
<dbReference type="InterPro" id="IPR033464">
    <property type="entry name" value="CSN8_PSD8_EIF3K"/>
</dbReference>
<evidence type="ECO:0000259" key="6">
    <source>
        <dbReference type="Pfam" id="PF10075"/>
    </source>
</evidence>
<evidence type="ECO:0000256" key="2">
    <source>
        <dbReference type="ARBA" id="ARBA00004496"/>
    </source>
</evidence>
<gene>
    <name evidence="7" type="ORF">CHS0354_037037</name>
</gene>
<dbReference type="AlphaFoldDB" id="A0AAE0SK24"/>
<dbReference type="Proteomes" id="UP001195483">
    <property type="component" value="Unassembled WGS sequence"/>
</dbReference>
<evidence type="ECO:0000256" key="1">
    <source>
        <dbReference type="ARBA" id="ARBA00004123"/>
    </source>
</evidence>
<dbReference type="GO" id="GO:0008180">
    <property type="term" value="C:COP9 signalosome"/>
    <property type="evidence" value="ECO:0007669"/>
    <property type="project" value="UniProtKB-KW"/>
</dbReference>
<reference evidence="7" key="3">
    <citation type="submission" date="2023-05" db="EMBL/GenBank/DDBJ databases">
        <authorList>
            <person name="Smith C.H."/>
        </authorList>
    </citation>
    <scope>NUCLEOTIDE SEQUENCE</scope>
    <source>
        <strain evidence="7">CHS0354</strain>
        <tissue evidence="7">Mantle</tissue>
    </source>
</reference>
<reference evidence="7" key="1">
    <citation type="journal article" date="2021" name="Genome Biol. Evol.">
        <title>A High-Quality Reference Genome for a Parasitic Bivalve with Doubly Uniparental Inheritance (Bivalvia: Unionida).</title>
        <authorList>
            <person name="Smith C.H."/>
        </authorList>
    </citation>
    <scope>NUCLEOTIDE SEQUENCE</scope>
    <source>
        <strain evidence="7">CHS0354</strain>
    </source>
</reference>
<dbReference type="PANTHER" id="PTHR13339:SF0">
    <property type="entry name" value="COP9 SIGNALOSOME COMPLEX SUBUNIT 8"/>
    <property type="match status" value="1"/>
</dbReference>
<proteinExistence type="predicted"/>
<keyword evidence="4" id="KW-0736">Signalosome</keyword>
<keyword evidence="5" id="KW-0539">Nucleus</keyword>
<comment type="subcellular location">
    <subcellularLocation>
        <location evidence="2">Cytoplasm</location>
    </subcellularLocation>
    <subcellularLocation>
        <location evidence="1">Nucleus</location>
    </subcellularLocation>
</comment>
<keyword evidence="8" id="KW-1185">Reference proteome</keyword>
<dbReference type="EMBL" id="JAEAOA010002171">
    <property type="protein sequence ID" value="KAK3593512.1"/>
    <property type="molecule type" value="Genomic_DNA"/>
</dbReference>
<dbReference type="GO" id="GO:0010387">
    <property type="term" value="P:COP9 signalosome assembly"/>
    <property type="evidence" value="ECO:0007669"/>
    <property type="project" value="InterPro"/>
</dbReference>
<protein>
    <recommendedName>
        <fullName evidence="6">CSN8/PSMD8/EIF3K domain-containing protein</fullName>
    </recommendedName>
</protein>
<dbReference type="Pfam" id="PF10075">
    <property type="entry name" value="CSN8_PSD8_EIF3K"/>
    <property type="match status" value="1"/>
</dbReference>
<evidence type="ECO:0000313" key="8">
    <source>
        <dbReference type="Proteomes" id="UP001195483"/>
    </source>
</evidence>
<evidence type="ECO:0000256" key="5">
    <source>
        <dbReference type="ARBA" id="ARBA00023242"/>
    </source>
</evidence>
<feature type="domain" description="CSN8/PSMD8/EIF3K" evidence="6">
    <location>
        <begin position="32"/>
        <end position="167"/>
    </location>
</feature>
<accession>A0AAE0SK24</accession>
<dbReference type="Gene3D" id="1.25.40.990">
    <property type="match status" value="1"/>
</dbReference>
<name>A0AAE0SK24_9BIVA</name>
<organism evidence="7 8">
    <name type="scientific">Potamilus streckersoni</name>
    <dbReference type="NCBI Taxonomy" id="2493646"/>
    <lineage>
        <taxon>Eukaryota</taxon>
        <taxon>Metazoa</taxon>
        <taxon>Spiralia</taxon>
        <taxon>Lophotrochozoa</taxon>
        <taxon>Mollusca</taxon>
        <taxon>Bivalvia</taxon>
        <taxon>Autobranchia</taxon>
        <taxon>Heteroconchia</taxon>
        <taxon>Palaeoheterodonta</taxon>
        <taxon>Unionida</taxon>
        <taxon>Unionoidea</taxon>
        <taxon>Unionidae</taxon>
        <taxon>Ambleminae</taxon>
        <taxon>Lampsilini</taxon>
        <taxon>Potamilus</taxon>
    </lineage>
</organism>
<evidence type="ECO:0000256" key="3">
    <source>
        <dbReference type="ARBA" id="ARBA00022490"/>
    </source>
</evidence>
<comment type="caution">
    <text evidence="7">The sequence shown here is derived from an EMBL/GenBank/DDBJ whole genome shotgun (WGS) entry which is preliminary data.</text>
</comment>
<dbReference type="GO" id="GO:0005737">
    <property type="term" value="C:cytoplasm"/>
    <property type="evidence" value="ECO:0007669"/>
    <property type="project" value="UniProtKB-SubCell"/>
</dbReference>
<evidence type="ECO:0000256" key="4">
    <source>
        <dbReference type="ARBA" id="ARBA00022790"/>
    </source>
</evidence>
<sequence>MATDVAQQPIDFGKLCGDLEIQELESPCGIASPQVYGQLLGIYLLQNELCHAKFLWKRIPQAVKNANPELGQIWAVGQKLWQRDFSGAYDVLKKDWTEAYKPIMTAVLECTRRKAFNLIGQAYSSIKAEEFAAFVGLPVADALQAATAEGWIADPQTRIVTPKKPAPPVDPPLSNEQHLSVLTDYVSFMES</sequence>
<dbReference type="GO" id="GO:0000338">
    <property type="term" value="P:protein deneddylation"/>
    <property type="evidence" value="ECO:0007669"/>
    <property type="project" value="InterPro"/>
</dbReference>
<evidence type="ECO:0000313" key="7">
    <source>
        <dbReference type="EMBL" id="KAK3593512.1"/>
    </source>
</evidence>
<dbReference type="InterPro" id="IPR033205">
    <property type="entry name" value="COP9_CSN8"/>
</dbReference>